<evidence type="ECO:0000313" key="2">
    <source>
        <dbReference type="Proteomes" id="UP000823399"/>
    </source>
</evidence>
<dbReference type="Proteomes" id="UP000823399">
    <property type="component" value="Unassembled WGS sequence"/>
</dbReference>
<accession>A0A9P7EQK7</accession>
<dbReference type="OrthoDB" id="3260975at2759"/>
<dbReference type="EMBL" id="JABBWM010000704">
    <property type="protein sequence ID" value="KAG2079625.1"/>
    <property type="molecule type" value="Genomic_DNA"/>
</dbReference>
<comment type="caution">
    <text evidence="1">The sequence shown here is derived from an EMBL/GenBank/DDBJ whole genome shotgun (WGS) entry which is preliminary data.</text>
</comment>
<dbReference type="RefSeq" id="XP_041284028.1">
    <property type="nucleotide sequence ID" value="XM_041433158.1"/>
</dbReference>
<dbReference type="AlphaFoldDB" id="A0A9P7EQK7"/>
<gene>
    <name evidence="1" type="ORF">F5147DRAFT_646789</name>
</gene>
<evidence type="ECO:0000313" key="1">
    <source>
        <dbReference type="EMBL" id="KAG2079625.1"/>
    </source>
</evidence>
<organism evidence="1 2">
    <name type="scientific">Suillus discolor</name>
    <dbReference type="NCBI Taxonomy" id="1912936"/>
    <lineage>
        <taxon>Eukaryota</taxon>
        <taxon>Fungi</taxon>
        <taxon>Dikarya</taxon>
        <taxon>Basidiomycota</taxon>
        <taxon>Agaricomycotina</taxon>
        <taxon>Agaricomycetes</taxon>
        <taxon>Agaricomycetidae</taxon>
        <taxon>Boletales</taxon>
        <taxon>Suillineae</taxon>
        <taxon>Suillaceae</taxon>
        <taxon>Suillus</taxon>
    </lineage>
</organism>
<keyword evidence="2" id="KW-1185">Reference proteome</keyword>
<evidence type="ECO:0008006" key="3">
    <source>
        <dbReference type="Google" id="ProtNLM"/>
    </source>
</evidence>
<sequence length="209" mass="23959">MPTETLQIFHGDDRTSENPGDFLKSFNRAMRQQSITVSTDKLDAFGDYLGTGSQAEIWFKALPSVDRTTWPAFVAVFERRWPPIVIAEKTKAEYEKELLEFLLTDKEVGTKTTLYDRECWTHVAWATKALQLATSAGIASSTSMIWQVRGKLPSIVKDLLKDTEYTNWAEFTKEVAELKGTRLMEKKEQHVKQELEINLLRADIARLQQ</sequence>
<dbReference type="GeneID" id="64695417"/>
<name>A0A9P7EQK7_9AGAM</name>
<reference evidence="1" key="1">
    <citation type="journal article" date="2020" name="New Phytol.">
        <title>Comparative genomics reveals dynamic genome evolution in host specialist ectomycorrhizal fungi.</title>
        <authorList>
            <person name="Lofgren L.A."/>
            <person name="Nguyen N.H."/>
            <person name="Vilgalys R."/>
            <person name="Ruytinx J."/>
            <person name="Liao H.L."/>
            <person name="Branco S."/>
            <person name="Kuo A."/>
            <person name="LaButti K."/>
            <person name="Lipzen A."/>
            <person name="Andreopoulos W."/>
            <person name="Pangilinan J."/>
            <person name="Riley R."/>
            <person name="Hundley H."/>
            <person name="Na H."/>
            <person name="Barry K."/>
            <person name="Grigoriev I.V."/>
            <person name="Stajich J.E."/>
            <person name="Kennedy P.G."/>
        </authorList>
    </citation>
    <scope>NUCLEOTIDE SEQUENCE</scope>
    <source>
        <strain evidence="1">FC423</strain>
    </source>
</reference>
<proteinExistence type="predicted"/>
<protein>
    <recommendedName>
        <fullName evidence="3">Retrotransposon gag domain-containing protein</fullName>
    </recommendedName>
</protein>